<dbReference type="InterPro" id="IPR001279">
    <property type="entry name" value="Metallo-B-lactamas"/>
</dbReference>
<dbReference type="SMART" id="SM00849">
    <property type="entry name" value="Lactamase_B"/>
    <property type="match status" value="1"/>
</dbReference>
<dbReference type="EMBL" id="UINC01111549">
    <property type="protein sequence ID" value="SVC79849.1"/>
    <property type="molecule type" value="Genomic_DNA"/>
</dbReference>
<organism evidence="4">
    <name type="scientific">marine metagenome</name>
    <dbReference type="NCBI Taxonomy" id="408172"/>
    <lineage>
        <taxon>unclassified sequences</taxon>
        <taxon>metagenomes</taxon>
        <taxon>ecological metagenomes</taxon>
    </lineage>
</organism>
<feature type="non-terminal residue" evidence="4">
    <location>
        <position position="181"/>
    </location>
</feature>
<dbReference type="PANTHER" id="PTHR43084:SF1">
    <property type="entry name" value="PERSULFIDE DIOXYGENASE ETHE1, MITOCHONDRIAL"/>
    <property type="match status" value="1"/>
</dbReference>
<dbReference type="GO" id="GO:0046872">
    <property type="term" value="F:metal ion binding"/>
    <property type="evidence" value="ECO:0007669"/>
    <property type="project" value="UniProtKB-KW"/>
</dbReference>
<evidence type="ECO:0000256" key="2">
    <source>
        <dbReference type="SAM" id="MobiDB-lite"/>
    </source>
</evidence>
<dbReference type="GO" id="GO:0070813">
    <property type="term" value="P:hydrogen sulfide metabolic process"/>
    <property type="evidence" value="ECO:0007669"/>
    <property type="project" value="TreeGrafter"/>
</dbReference>
<keyword evidence="1" id="KW-0479">Metal-binding</keyword>
<proteinExistence type="predicted"/>
<gene>
    <name evidence="4" type="ORF">METZ01_LOCUS332703</name>
</gene>
<dbReference type="InterPro" id="IPR051682">
    <property type="entry name" value="Mito_Persulfide_Diox"/>
</dbReference>
<dbReference type="PANTHER" id="PTHR43084">
    <property type="entry name" value="PERSULFIDE DIOXYGENASE ETHE1"/>
    <property type="match status" value="1"/>
</dbReference>
<protein>
    <recommendedName>
        <fullName evidence="3">Metallo-beta-lactamase domain-containing protein</fullName>
    </recommendedName>
</protein>
<dbReference type="InterPro" id="IPR036866">
    <property type="entry name" value="RibonucZ/Hydroxyglut_hydro"/>
</dbReference>
<dbReference type="SUPFAM" id="SSF56281">
    <property type="entry name" value="Metallo-hydrolase/oxidoreductase"/>
    <property type="match status" value="1"/>
</dbReference>
<name>A0A382Q2R9_9ZZZZ</name>
<evidence type="ECO:0000313" key="4">
    <source>
        <dbReference type="EMBL" id="SVC79849.1"/>
    </source>
</evidence>
<sequence length="181" mass="20193">MTKLSQLILGDTGCASYIIFCEKRNKAAIVDSFLGFEENIEKELMKLGSPAVEYVIDTHNHADRRSSSPLFSKKHNTGGIVKSSKTPYKGQIKPTEDGDIILVGDVQVEVMFTPGHTPDHNCYLVDNEYLLTGDCLFIGDVGRIDLGGDYRKKSDLMFDSLRRLEKLDPNLRIYPNHVGAV</sequence>
<dbReference type="AlphaFoldDB" id="A0A382Q2R9"/>
<dbReference type="GO" id="GO:0006749">
    <property type="term" value="P:glutathione metabolic process"/>
    <property type="evidence" value="ECO:0007669"/>
    <property type="project" value="InterPro"/>
</dbReference>
<dbReference type="GO" id="GO:0050313">
    <property type="term" value="F:sulfur dioxygenase activity"/>
    <property type="evidence" value="ECO:0007669"/>
    <property type="project" value="InterPro"/>
</dbReference>
<evidence type="ECO:0000259" key="3">
    <source>
        <dbReference type="SMART" id="SM00849"/>
    </source>
</evidence>
<reference evidence="4" key="1">
    <citation type="submission" date="2018-05" db="EMBL/GenBank/DDBJ databases">
        <authorList>
            <person name="Lanie J.A."/>
            <person name="Ng W.-L."/>
            <person name="Kazmierczak K.M."/>
            <person name="Andrzejewski T.M."/>
            <person name="Davidsen T.M."/>
            <person name="Wayne K.J."/>
            <person name="Tettelin H."/>
            <person name="Glass J.I."/>
            <person name="Rusch D."/>
            <person name="Podicherti R."/>
            <person name="Tsui H.-C.T."/>
            <person name="Winkler M.E."/>
        </authorList>
    </citation>
    <scope>NUCLEOTIDE SEQUENCE</scope>
</reference>
<dbReference type="Pfam" id="PF00753">
    <property type="entry name" value="Lactamase_B"/>
    <property type="match status" value="1"/>
</dbReference>
<dbReference type="InterPro" id="IPR044528">
    <property type="entry name" value="POD-like_MBL-fold"/>
</dbReference>
<dbReference type="Gene3D" id="3.60.15.10">
    <property type="entry name" value="Ribonuclease Z/Hydroxyacylglutathione hydrolase-like"/>
    <property type="match status" value="1"/>
</dbReference>
<evidence type="ECO:0000256" key="1">
    <source>
        <dbReference type="ARBA" id="ARBA00022723"/>
    </source>
</evidence>
<feature type="region of interest" description="Disordered" evidence="2">
    <location>
        <begin position="64"/>
        <end position="88"/>
    </location>
</feature>
<dbReference type="CDD" id="cd07724">
    <property type="entry name" value="POD-like_MBL-fold"/>
    <property type="match status" value="1"/>
</dbReference>
<feature type="domain" description="Metallo-beta-lactamase" evidence="3">
    <location>
        <begin position="13"/>
        <end position="177"/>
    </location>
</feature>
<accession>A0A382Q2R9</accession>